<evidence type="ECO:0000313" key="1">
    <source>
        <dbReference type="EMBL" id="KAK3939262.1"/>
    </source>
</evidence>
<evidence type="ECO:0000313" key="2">
    <source>
        <dbReference type="Proteomes" id="UP001303473"/>
    </source>
</evidence>
<name>A0AAN6N4X8_9PEZI</name>
<comment type="caution">
    <text evidence="1">The sequence shown here is derived from an EMBL/GenBank/DDBJ whole genome shotgun (WGS) entry which is preliminary data.</text>
</comment>
<dbReference type="EMBL" id="MU853814">
    <property type="protein sequence ID" value="KAK3939262.1"/>
    <property type="molecule type" value="Genomic_DNA"/>
</dbReference>
<accession>A0AAN6N4X8</accession>
<reference evidence="2" key="1">
    <citation type="journal article" date="2023" name="Mol. Phylogenet. Evol.">
        <title>Genome-scale phylogeny and comparative genomics of the fungal order Sordariales.</title>
        <authorList>
            <person name="Hensen N."/>
            <person name="Bonometti L."/>
            <person name="Westerberg I."/>
            <person name="Brannstrom I.O."/>
            <person name="Guillou S."/>
            <person name="Cros-Aarteil S."/>
            <person name="Calhoun S."/>
            <person name="Haridas S."/>
            <person name="Kuo A."/>
            <person name="Mondo S."/>
            <person name="Pangilinan J."/>
            <person name="Riley R."/>
            <person name="LaButti K."/>
            <person name="Andreopoulos B."/>
            <person name="Lipzen A."/>
            <person name="Chen C."/>
            <person name="Yan M."/>
            <person name="Daum C."/>
            <person name="Ng V."/>
            <person name="Clum A."/>
            <person name="Steindorff A."/>
            <person name="Ohm R.A."/>
            <person name="Martin F."/>
            <person name="Silar P."/>
            <person name="Natvig D.O."/>
            <person name="Lalanne C."/>
            <person name="Gautier V."/>
            <person name="Ament-Velasquez S.L."/>
            <person name="Kruys A."/>
            <person name="Hutchinson M.I."/>
            <person name="Powell A.J."/>
            <person name="Barry K."/>
            <person name="Miller A.N."/>
            <person name="Grigoriev I.V."/>
            <person name="Debuchy R."/>
            <person name="Gladieux P."/>
            <person name="Hiltunen Thoren M."/>
            <person name="Johannesson H."/>
        </authorList>
    </citation>
    <scope>NUCLEOTIDE SEQUENCE [LARGE SCALE GENOMIC DNA]</scope>
    <source>
        <strain evidence="2">CBS 340.73</strain>
    </source>
</reference>
<keyword evidence="2" id="KW-1185">Reference proteome</keyword>
<organism evidence="1 2">
    <name type="scientific">Diplogelasinospora grovesii</name>
    <dbReference type="NCBI Taxonomy" id="303347"/>
    <lineage>
        <taxon>Eukaryota</taxon>
        <taxon>Fungi</taxon>
        <taxon>Dikarya</taxon>
        <taxon>Ascomycota</taxon>
        <taxon>Pezizomycotina</taxon>
        <taxon>Sordariomycetes</taxon>
        <taxon>Sordariomycetidae</taxon>
        <taxon>Sordariales</taxon>
        <taxon>Diplogelasinosporaceae</taxon>
        <taxon>Diplogelasinospora</taxon>
    </lineage>
</organism>
<gene>
    <name evidence="1" type="ORF">QBC46DRAFT_409375</name>
</gene>
<sequence length="121" mass="12850">MDSSLEAAPKSDTAILFSCVSSALDHETDKAVFAVGGKIDITATGDAFSSSSAPDTQNPVMICWDSGDHSNSCYKASLPFKNDDAASREAFSRLLEDCKPATFGRGAEEVLDLRHTTRQGS</sequence>
<proteinExistence type="predicted"/>
<protein>
    <submittedName>
        <fullName evidence="1">Uncharacterized protein</fullName>
    </submittedName>
</protein>
<dbReference type="AlphaFoldDB" id="A0AAN6N4X8"/>
<dbReference type="Proteomes" id="UP001303473">
    <property type="component" value="Unassembled WGS sequence"/>
</dbReference>